<dbReference type="OrthoDB" id="204377at2759"/>
<dbReference type="InterPro" id="IPR036291">
    <property type="entry name" value="NAD(P)-bd_dom_sf"/>
</dbReference>
<feature type="compositionally biased region" description="Pro residues" evidence="1">
    <location>
        <begin position="17"/>
        <end position="26"/>
    </location>
</feature>
<evidence type="ECO:0000313" key="4">
    <source>
        <dbReference type="Proteomes" id="UP000481288"/>
    </source>
</evidence>
<comment type="caution">
    <text evidence="3">The sequence shown here is derived from an EMBL/GenBank/DDBJ whole genome shotgun (WGS) entry which is preliminary data.</text>
</comment>
<dbReference type="SUPFAM" id="SSF53223">
    <property type="entry name" value="Aminoacid dehydrogenase-like, N-terminal domain"/>
    <property type="match status" value="1"/>
</dbReference>
<dbReference type="InterPro" id="IPR022893">
    <property type="entry name" value="Shikimate_DH_fam"/>
</dbReference>
<dbReference type="GO" id="GO:0009423">
    <property type="term" value="P:chorismate biosynthetic process"/>
    <property type="evidence" value="ECO:0007669"/>
    <property type="project" value="TreeGrafter"/>
</dbReference>
<protein>
    <submittedName>
        <fullName evidence="3">Quinate dehydrogenase</fullName>
    </submittedName>
</protein>
<dbReference type="GO" id="GO:0004764">
    <property type="term" value="F:shikimate 3-dehydrogenase (NADP+) activity"/>
    <property type="evidence" value="ECO:0007669"/>
    <property type="project" value="InterPro"/>
</dbReference>
<feature type="domain" description="Shikimate dehydrogenase substrate binding N-terminal" evidence="2">
    <location>
        <begin position="37"/>
        <end position="117"/>
    </location>
</feature>
<dbReference type="Gene3D" id="3.40.50.10860">
    <property type="entry name" value="Leucine Dehydrogenase, chain A, domain 1"/>
    <property type="match status" value="1"/>
</dbReference>
<gene>
    <name evidence="3" type="primary">qa-3_1</name>
    <name evidence="3" type="ORF">LCER1_G005393</name>
</gene>
<dbReference type="InterPro" id="IPR046346">
    <property type="entry name" value="Aminoacid_DH-like_N_sf"/>
</dbReference>
<feature type="region of interest" description="Disordered" evidence="1">
    <location>
        <begin position="1"/>
        <end position="26"/>
    </location>
</feature>
<dbReference type="Proteomes" id="UP000481288">
    <property type="component" value="Unassembled WGS sequence"/>
</dbReference>
<dbReference type="Pfam" id="PF08501">
    <property type="entry name" value="Shikimate_dh_N"/>
    <property type="match status" value="1"/>
</dbReference>
<dbReference type="GO" id="GO:0019632">
    <property type="term" value="P:shikimate metabolic process"/>
    <property type="evidence" value="ECO:0007669"/>
    <property type="project" value="TreeGrafter"/>
</dbReference>
<sequence>MSQAQPPSQSPSTLSPPVSPAAPPVPSTDHLDRVSYLFGHPISHSLSPLLHGTIYSGLNLNYAQHLYETRSLTACLALARSPKFLGASVTMPHKVAIIPFLDMLTPEGEAIGAVNTIFLRSHPDGRRLLCGTNTDCIGIREAILQNVRKETVSEMRGRKGMVIGGGGTCRAAVYALKTYMGCDEVYLVNRDRGEVEQVIKECKSKGFGDGLRFVESLEEAERLQGPKVVIGAIPDFPPKSEAEIRTRKIIETLLGKEKGVILEMCYHPSPDTAVARIARANEWQVIEGTEAMIWQGLEQDKVWLRRPVSALPVEKVKQVIAAKLSKPSL</sequence>
<organism evidence="3 4">
    <name type="scientific">Lachnellula cervina</name>
    <dbReference type="NCBI Taxonomy" id="1316786"/>
    <lineage>
        <taxon>Eukaryota</taxon>
        <taxon>Fungi</taxon>
        <taxon>Dikarya</taxon>
        <taxon>Ascomycota</taxon>
        <taxon>Pezizomycotina</taxon>
        <taxon>Leotiomycetes</taxon>
        <taxon>Helotiales</taxon>
        <taxon>Lachnaceae</taxon>
        <taxon>Lachnellula</taxon>
    </lineage>
</organism>
<dbReference type="EMBL" id="QGMG01000570">
    <property type="protein sequence ID" value="TVY52660.1"/>
    <property type="molecule type" value="Genomic_DNA"/>
</dbReference>
<reference evidence="3 4" key="1">
    <citation type="submission" date="2018-05" db="EMBL/GenBank/DDBJ databases">
        <title>Whole genome sequencing for identification of molecular markers to develop diagnostic detection tools for the regulated plant pathogen Lachnellula willkommii.</title>
        <authorList>
            <person name="Giroux E."/>
            <person name="Bilodeau G."/>
        </authorList>
    </citation>
    <scope>NUCLEOTIDE SEQUENCE [LARGE SCALE GENOMIC DNA]</scope>
    <source>
        <strain evidence="3 4">CBS 625.97</strain>
    </source>
</reference>
<evidence type="ECO:0000259" key="2">
    <source>
        <dbReference type="Pfam" id="PF08501"/>
    </source>
</evidence>
<name>A0A7D8YS66_9HELO</name>
<dbReference type="CDD" id="cd01065">
    <property type="entry name" value="NAD_bind_Shikimate_DH"/>
    <property type="match status" value="1"/>
</dbReference>
<accession>A0A7D8YS66</accession>
<dbReference type="SUPFAM" id="SSF51735">
    <property type="entry name" value="NAD(P)-binding Rossmann-fold domains"/>
    <property type="match status" value="1"/>
</dbReference>
<keyword evidence="4" id="KW-1185">Reference proteome</keyword>
<feature type="compositionally biased region" description="Low complexity" evidence="1">
    <location>
        <begin position="1"/>
        <end position="16"/>
    </location>
</feature>
<dbReference type="AlphaFoldDB" id="A0A7D8YS66"/>
<dbReference type="Gene3D" id="3.40.50.720">
    <property type="entry name" value="NAD(P)-binding Rossmann-like Domain"/>
    <property type="match status" value="1"/>
</dbReference>
<dbReference type="PANTHER" id="PTHR21089:SF1">
    <property type="entry name" value="BIFUNCTIONAL 3-DEHYDROQUINATE DEHYDRATASE_SHIKIMATE DEHYDROGENASE, CHLOROPLASTIC"/>
    <property type="match status" value="1"/>
</dbReference>
<dbReference type="InterPro" id="IPR013708">
    <property type="entry name" value="Shikimate_DH-bd_N"/>
</dbReference>
<dbReference type="PANTHER" id="PTHR21089">
    <property type="entry name" value="SHIKIMATE DEHYDROGENASE"/>
    <property type="match status" value="1"/>
</dbReference>
<proteinExistence type="predicted"/>
<evidence type="ECO:0000256" key="1">
    <source>
        <dbReference type="SAM" id="MobiDB-lite"/>
    </source>
</evidence>
<evidence type="ECO:0000313" key="3">
    <source>
        <dbReference type="EMBL" id="TVY52660.1"/>
    </source>
</evidence>